<sequence length="118" mass="13168">MFGAAFYIPITIYVVILVGRDLLKPPVKSKREDKMTAFLEQHMLKNGLEVKENIAKVVYGDKFEERKEEITKSLYAGVGKSGEKLRGNHDTIKTLLCGIKSKEPVAMTSSTIPKVVVL</sequence>
<accession>A0A0K0DBA7</accession>
<reference evidence="1" key="1">
    <citation type="submission" date="2012-09" db="EMBL/GenBank/DDBJ databases">
        <authorList>
            <person name="Martin A.A."/>
        </authorList>
    </citation>
    <scope>NUCLEOTIDE SEQUENCE</scope>
</reference>
<keyword evidence="1" id="KW-1185">Reference proteome</keyword>
<proteinExistence type="predicted"/>
<evidence type="ECO:0000313" key="2">
    <source>
        <dbReference type="WBParaSite" id="ACAC_0000768101-mRNA-1"/>
    </source>
</evidence>
<protein>
    <submittedName>
        <fullName evidence="2">Receptor expression-enhancing protein</fullName>
    </submittedName>
</protein>
<organism evidence="1 2">
    <name type="scientific">Angiostrongylus cantonensis</name>
    <name type="common">Rat lungworm</name>
    <dbReference type="NCBI Taxonomy" id="6313"/>
    <lineage>
        <taxon>Eukaryota</taxon>
        <taxon>Metazoa</taxon>
        <taxon>Ecdysozoa</taxon>
        <taxon>Nematoda</taxon>
        <taxon>Chromadorea</taxon>
        <taxon>Rhabditida</taxon>
        <taxon>Rhabditina</taxon>
        <taxon>Rhabditomorpha</taxon>
        <taxon>Strongyloidea</taxon>
        <taxon>Metastrongylidae</taxon>
        <taxon>Angiostrongylus</taxon>
    </lineage>
</organism>
<evidence type="ECO:0000313" key="1">
    <source>
        <dbReference type="Proteomes" id="UP000035642"/>
    </source>
</evidence>
<dbReference type="AlphaFoldDB" id="A0A0K0DBA7"/>
<dbReference type="Proteomes" id="UP000035642">
    <property type="component" value="Unassembled WGS sequence"/>
</dbReference>
<dbReference type="STRING" id="6313.A0A0K0DBA7"/>
<reference evidence="2" key="2">
    <citation type="submission" date="2017-02" db="UniProtKB">
        <authorList>
            <consortium name="WormBaseParasite"/>
        </authorList>
    </citation>
    <scope>IDENTIFICATION</scope>
</reference>
<name>A0A0K0DBA7_ANGCA</name>
<dbReference type="WBParaSite" id="ACAC_0000768101-mRNA-1">
    <property type="protein sequence ID" value="ACAC_0000768101-mRNA-1"/>
    <property type="gene ID" value="ACAC_0000768101"/>
</dbReference>